<proteinExistence type="predicted"/>
<evidence type="ECO:0000313" key="1">
    <source>
        <dbReference type="EMBL" id="KAG0568992.1"/>
    </source>
</evidence>
<dbReference type="EMBL" id="CM026427">
    <property type="protein sequence ID" value="KAG0568992.1"/>
    <property type="molecule type" value="Genomic_DNA"/>
</dbReference>
<name>A0A8T0HI26_CERPU</name>
<sequence>MPWEDCLEEWRNPPKGVTLREGPWRPGLLEPHTLQPLPSEFPKVIPVFNCSKFVAARFSAVRLPGLMAGSPASRLCFFFLLVERVTIKLVQKNPPNPVTTGGGKREYIVQVPNASRPCCDITNCSSHLLEPFCVATVDGPMSWE</sequence>
<accession>A0A8T0HI26</accession>
<evidence type="ECO:0000313" key="2">
    <source>
        <dbReference type="Proteomes" id="UP000822688"/>
    </source>
</evidence>
<organism evidence="1 2">
    <name type="scientific">Ceratodon purpureus</name>
    <name type="common">Fire moss</name>
    <name type="synonym">Dicranum purpureum</name>
    <dbReference type="NCBI Taxonomy" id="3225"/>
    <lineage>
        <taxon>Eukaryota</taxon>
        <taxon>Viridiplantae</taxon>
        <taxon>Streptophyta</taxon>
        <taxon>Embryophyta</taxon>
        <taxon>Bryophyta</taxon>
        <taxon>Bryophytina</taxon>
        <taxon>Bryopsida</taxon>
        <taxon>Dicranidae</taxon>
        <taxon>Pseudoditrichales</taxon>
        <taxon>Ditrichaceae</taxon>
        <taxon>Ceratodon</taxon>
    </lineage>
</organism>
<gene>
    <name evidence="1" type="ORF">KC19_6G057500</name>
</gene>
<dbReference type="AlphaFoldDB" id="A0A8T0HI26"/>
<comment type="caution">
    <text evidence="1">The sequence shown here is derived from an EMBL/GenBank/DDBJ whole genome shotgun (WGS) entry which is preliminary data.</text>
</comment>
<protein>
    <submittedName>
        <fullName evidence="1">Uncharacterized protein</fullName>
    </submittedName>
</protein>
<reference evidence="1 2" key="1">
    <citation type="submission" date="2020-06" db="EMBL/GenBank/DDBJ databases">
        <title>WGS assembly of Ceratodon purpureus strain R40.</title>
        <authorList>
            <person name="Carey S.B."/>
            <person name="Jenkins J."/>
            <person name="Shu S."/>
            <person name="Lovell J.T."/>
            <person name="Sreedasyam A."/>
            <person name="Maumus F."/>
            <person name="Tiley G.P."/>
            <person name="Fernandez-Pozo N."/>
            <person name="Barry K."/>
            <person name="Chen C."/>
            <person name="Wang M."/>
            <person name="Lipzen A."/>
            <person name="Daum C."/>
            <person name="Saski C.A."/>
            <person name="Payton A.C."/>
            <person name="Mcbreen J.C."/>
            <person name="Conrad R.E."/>
            <person name="Kollar L.M."/>
            <person name="Olsson S."/>
            <person name="Huttunen S."/>
            <person name="Landis J.B."/>
            <person name="Wickett N.J."/>
            <person name="Johnson M.G."/>
            <person name="Rensing S.A."/>
            <person name="Grimwood J."/>
            <person name="Schmutz J."/>
            <person name="Mcdaniel S.F."/>
        </authorList>
    </citation>
    <scope>NUCLEOTIDE SEQUENCE [LARGE SCALE GENOMIC DNA]</scope>
    <source>
        <strain evidence="1 2">R40</strain>
    </source>
</reference>
<dbReference type="Proteomes" id="UP000822688">
    <property type="component" value="Chromosome 6"/>
</dbReference>
<keyword evidence="2" id="KW-1185">Reference proteome</keyword>